<dbReference type="InterPro" id="IPR002347">
    <property type="entry name" value="SDR_fam"/>
</dbReference>
<dbReference type="Proteomes" id="UP000319732">
    <property type="component" value="Unassembled WGS sequence"/>
</dbReference>
<name>A0A545TUZ0_9GAMM</name>
<dbReference type="PRINTS" id="PR00081">
    <property type="entry name" value="GDHRDH"/>
</dbReference>
<dbReference type="PANTHER" id="PTHR24320">
    <property type="entry name" value="RETINOL DEHYDROGENASE"/>
    <property type="match status" value="1"/>
</dbReference>
<proteinExistence type="inferred from homology"/>
<dbReference type="Gene3D" id="3.40.50.720">
    <property type="entry name" value="NAD(P)-binding Rossmann-like Domain"/>
    <property type="match status" value="1"/>
</dbReference>
<sequence>MHRRQFLKLSTAAVATSTLPGCDTGPEKFPVMLAPGFTDSGFGPESTAEEVTQELDLTGKNVLVTGCNSGLGYETMRVLALRGAHVIGTGRTVEKATNACASVTGNTTPVVLELTDFESILNCANDVLKLGIPLDALICNAGIAGQQEKQIVHGIEKAFLVNYLGHFLLVNKIISAVEASKQGRIVHVSSTAAYTRPSAAGIRFDSLGESNGGVEYDPWEYYGQSKLANALFSLKLANKYQGTSVTSNALHPGFVRTNIARDADWSTKAMFNVLGLFIAKNVGEGAATTCYAASHPNMANVTGQFLYDSNVVTIGGTHHLENNALADRLWEYSENLLGEYLG</sequence>
<dbReference type="OrthoDB" id="9775296at2"/>
<keyword evidence="5" id="KW-1185">Reference proteome</keyword>
<keyword evidence="2" id="KW-0521">NADP</keyword>
<dbReference type="AlphaFoldDB" id="A0A545TUZ0"/>
<evidence type="ECO:0000256" key="3">
    <source>
        <dbReference type="ARBA" id="ARBA00023002"/>
    </source>
</evidence>
<dbReference type="PANTHER" id="PTHR24320:SF282">
    <property type="entry name" value="WW DOMAIN-CONTAINING OXIDOREDUCTASE"/>
    <property type="match status" value="1"/>
</dbReference>
<evidence type="ECO:0000256" key="1">
    <source>
        <dbReference type="ARBA" id="ARBA00006484"/>
    </source>
</evidence>
<keyword evidence="3" id="KW-0560">Oxidoreductase</keyword>
<evidence type="ECO:0000313" key="5">
    <source>
        <dbReference type="Proteomes" id="UP000319732"/>
    </source>
</evidence>
<dbReference type="InterPro" id="IPR036291">
    <property type="entry name" value="NAD(P)-bd_dom_sf"/>
</dbReference>
<gene>
    <name evidence="4" type="ORF">FKG94_10035</name>
</gene>
<comment type="caution">
    <text evidence="4">The sequence shown here is derived from an EMBL/GenBank/DDBJ whole genome shotgun (WGS) entry which is preliminary data.</text>
</comment>
<dbReference type="SUPFAM" id="SSF51735">
    <property type="entry name" value="NAD(P)-binding Rossmann-fold domains"/>
    <property type="match status" value="1"/>
</dbReference>
<dbReference type="GO" id="GO:0016491">
    <property type="term" value="F:oxidoreductase activity"/>
    <property type="evidence" value="ECO:0007669"/>
    <property type="project" value="UniProtKB-KW"/>
</dbReference>
<dbReference type="RefSeq" id="WP_142904079.1">
    <property type="nucleotide sequence ID" value="NZ_ML660091.1"/>
</dbReference>
<evidence type="ECO:0000313" key="4">
    <source>
        <dbReference type="EMBL" id="TQV81026.1"/>
    </source>
</evidence>
<organism evidence="4 5">
    <name type="scientific">Exilibacterium tricleocarpae</name>
    <dbReference type="NCBI Taxonomy" id="2591008"/>
    <lineage>
        <taxon>Bacteria</taxon>
        <taxon>Pseudomonadati</taxon>
        <taxon>Pseudomonadota</taxon>
        <taxon>Gammaproteobacteria</taxon>
        <taxon>Cellvibrionales</taxon>
        <taxon>Cellvibrionaceae</taxon>
        <taxon>Exilibacterium</taxon>
    </lineage>
</organism>
<protein>
    <submittedName>
        <fullName evidence="4">SDR family NAD(P)-dependent oxidoreductase</fullName>
    </submittedName>
</protein>
<accession>A0A545TUZ0</accession>
<dbReference type="EMBL" id="VHSG01000009">
    <property type="protein sequence ID" value="TQV81026.1"/>
    <property type="molecule type" value="Genomic_DNA"/>
</dbReference>
<dbReference type="Pfam" id="PF00106">
    <property type="entry name" value="adh_short"/>
    <property type="match status" value="1"/>
</dbReference>
<evidence type="ECO:0000256" key="2">
    <source>
        <dbReference type="ARBA" id="ARBA00022857"/>
    </source>
</evidence>
<comment type="similarity">
    <text evidence="1">Belongs to the short-chain dehydrogenases/reductases (SDR) family.</text>
</comment>
<reference evidence="4 5" key="1">
    <citation type="submission" date="2019-06" db="EMBL/GenBank/DDBJ databases">
        <title>Whole genome sequence for Cellvibrionaceae sp. R142.</title>
        <authorList>
            <person name="Wang G."/>
        </authorList>
    </citation>
    <scope>NUCLEOTIDE SEQUENCE [LARGE SCALE GENOMIC DNA]</scope>
    <source>
        <strain evidence="4 5">R142</strain>
    </source>
</reference>